<feature type="compositionally biased region" description="Basic and acidic residues" evidence="2">
    <location>
        <begin position="244"/>
        <end position="264"/>
    </location>
</feature>
<evidence type="ECO:0000256" key="2">
    <source>
        <dbReference type="SAM" id="MobiDB-lite"/>
    </source>
</evidence>
<keyword evidence="1" id="KW-0863">Zinc-finger</keyword>
<dbReference type="PANTHER" id="PTHR46888:SF1">
    <property type="entry name" value="RIBONUCLEASE H"/>
    <property type="match status" value="1"/>
</dbReference>
<evidence type="ECO:0000259" key="3">
    <source>
        <dbReference type="PROSITE" id="PS50158"/>
    </source>
</evidence>
<reference evidence="4" key="1">
    <citation type="submission" date="2019-12" db="EMBL/GenBank/DDBJ databases">
        <title>An insight into the sialome of adult female Ixodes ricinus ticks feeding for 6 days.</title>
        <authorList>
            <person name="Perner J."/>
            <person name="Ribeiro J.M.C."/>
        </authorList>
    </citation>
    <scope>NUCLEOTIDE SEQUENCE</scope>
    <source>
        <strain evidence="4">Semi-engorged</strain>
        <tissue evidence="4">Salivary glands</tissue>
    </source>
</reference>
<proteinExistence type="predicted"/>
<dbReference type="SMART" id="SM00343">
    <property type="entry name" value="ZnF_C2HC"/>
    <property type="match status" value="2"/>
</dbReference>
<dbReference type="SUPFAM" id="SSF47353">
    <property type="entry name" value="Retrovirus capsid dimerization domain-like"/>
    <property type="match status" value="1"/>
</dbReference>
<dbReference type="Gene3D" id="4.10.60.10">
    <property type="entry name" value="Zinc finger, CCHC-type"/>
    <property type="match status" value="1"/>
</dbReference>
<dbReference type="Pfam" id="PF02023">
    <property type="entry name" value="SCAN"/>
    <property type="match status" value="1"/>
</dbReference>
<evidence type="ECO:0000256" key="1">
    <source>
        <dbReference type="PROSITE-ProRule" id="PRU00047"/>
    </source>
</evidence>
<dbReference type="InterPro" id="IPR003309">
    <property type="entry name" value="SCAN_dom"/>
</dbReference>
<name>A0A6B0VEV3_IXORI</name>
<evidence type="ECO:0000313" key="4">
    <source>
        <dbReference type="EMBL" id="MXV00287.1"/>
    </source>
</evidence>
<keyword evidence="1" id="KW-0479">Metal-binding</keyword>
<feature type="domain" description="CCHC-type" evidence="3">
    <location>
        <begin position="271"/>
        <end position="287"/>
    </location>
</feature>
<keyword evidence="4" id="KW-0695">RNA-directed DNA polymerase</keyword>
<dbReference type="AlphaFoldDB" id="A0A6B0VEV3"/>
<dbReference type="Pfam" id="PF00098">
    <property type="entry name" value="zf-CCHC"/>
    <property type="match status" value="2"/>
</dbReference>
<protein>
    <submittedName>
        <fullName evidence="4">Putative reverse transcriptase</fullName>
    </submittedName>
</protein>
<dbReference type="EMBL" id="GIFC01018203">
    <property type="protein sequence ID" value="MXV00287.1"/>
    <property type="molecule type" value="Transcribed_RNA"/>
</dbReference>
<dbReference type="InterPro" id="IPR038269">
    <property type="entry name" value="SCAN_sf"/>
</dbReference>
<dbReference type="Gene3D" id="1.10.4020.10">
    <property type="entry name" value="DNA breaking-rejoining enzymes"/>
    <property type="match status" value="1"/>
</dbReference>
<dbReference type="GO" id="GO:0003964">
    <property type="term" value="F:RNA-directed DNA polymerase activity"/>
    <property type="evidence" value="ECO:0007669"/>
    <property type="project" value="UniProtKB-KW"/>
</dbReference>
<dbReference type="PROSITE" id="PS50158">
    <property type="entry name" value="ZF_CCHC"/>
    <property type="match status" value="2"/>
</dbReference>
<sequence length="626" mass="69395">MSRIELTALGRELGYEGVELRNWVRDEMNREDERQVKAKEMIELKIQLKEVENASPTNGASATHGAVLTSPQRWMAAFDEKKDDLDAYLLRFERLALGQLWPRDQWATMLALCLKGEALSVISRLTPLESVDYEGVKKALMRRFRLTAEGFREKFRNAKPESGETGAQFAARLASLFDRWVELAETNKEYDTLRNLVLTEQFIKGCSPKLAIFIKERGSKALGDMADLADRFLEAQGAQSLGFKVEEKEPNPDAPRDVNKKPAGEGRPPLRCFLCNRMGHRAADCREKGPKTPSCWRCGRTGHTANSCQEGSQDGPRGRSQASCCVTAENAQMTDGLVQNGYVNLKNGERLPIVNSIIVAGTKHLTDGVPVQTGKVGKRVVTILRDTGCNTVVVRRSLIADEDLTGTSKAVYLVDGTVRVLPEARLSMRTPFFSGEVTALCMKSPLYDVILGNIPGALAAGEPDLEWDVQAADDRITTEADRKNEVESTMSAAVKTRLQKKSSKTAGSTPLKVPEIQKETVTPEALWAEQRADEGLRSCFLNEGKGNDCQEEETSLRVRYDGGRSGALDRVVSRQPADKVRRATDGGEDQCLQLSNLRRRGTRTAFLFAANGSKRELERRRVWDGP</sequence>
<dbReference type="InterPro" id="IPR001878">
    <property type="entry name" value="Znf_CCHC"/>
</dbReference>
<keyword evidence="4" id="KW-0548">Nucleotidyltransferase</keyword>
<feature type="domain" description="CCHC-type" evidence="3">
    <location>
        <begin position="295"/>
        <end position="310"/>
    </location>
</feature>
<dbReference type="InterPro" id="IPR036875">
    <property type="entry name" value="Znf_CCHC_sf"/>
</dbReference>
<keyword evidence="4" id="KW-0808">Transferase</keyword>
<organism evidence="4">
    <name type="scientific">Ixodes ricinus</name>
    <name type="common">Common tick</name>
    <name type="synonym">Acarus ricinus</name>
    <dbReference type="NCBI Taxonomy" id="34613"/>
    <lineage>
        <taxon>Eukaryota</taxon>
        <taxon>Metazoa</taxon>
        <taxon>Ecdysozoa</taxon>
        <taxon>Arthropoda</taxon>
        <taxon>Chelicerata</taxon>
        <taxon>Arachnida</taxon>
        <taxon>Acari</taxon>
        <taxon>Parasitiformes</taxon>
        <taxon>Ixodida</taxon>
        <taxon>Ixodoidea</taxon>
        <taxon>Ixodidae</taxon>
        <taxon>Ixodinae</taxon>
        <taxon>Ixodes</taxon>
    </lineage>
</organism>
<dbReference type="GO" id="GO:0008270">
    <property type="term" value="F:zinc ion binding"/>
    <property type="evidence" value="ECO:0007669"/>
    <property type="project" value="UniProtKB-KW"/>
</dbReference>
<dbReference type="SUPFAM" id="SSF57756">
    <property type="entry name" value="Retrovirus zinc finger-like domains"/>
    <property type="match status" value="1"/>
</dbReference>
<accession>A0A6B0VEV3</accession>
<dbReference type="GO" id="GO:0003676">
    <property type="term" value="F:nucleic acid binding"/>
    <property type="evidence" value="ECO:0007669"/>
    <property type="project" value="InterPro"/>
</dbReference>
<dbReference type="PANTHER" id="PTHR46888">
    <property type="entry name" value="ZINC KNUCKLE DOMAINCONTAINING PROTEIN-RELATED"/>
    <property type="match status" value="1"/>
</dbReference>
<keyword evidence="1" id="KW-0862">Zinc</keyword>
<dbReference type="CDD" id="cd00303">
    <property type="entry name" value="retropepsin_like"/>
    <property type="match status" value="1"/>
</dbReference>
<feature type="region of interest" description="Disordered" evidence="2">
    <location>
        <begin position="241"/>
        <end position="265"/>
    </location>
</feature>